<dbReference type="EMBL" id="JAXUAC010000023">
    <property type="protein sequence ID" value="MDZ7512853.1"/>
    <property type="molecule type" value="Genomic_DNA"/>
</dbReference>
<sequence length="46" mass="4839">MPVRFAAARCGSPASGRRYRIAKASGHSAFEAENVDALVRATDGFA</sequence>
<gene>
    <name evidence="1" type="ORF">U5F72_13630</name>
</gene>
<proteinExistence type="predicted"/>
<dbReference type="RefSeq" id="WP_154583310.1">
    <property type="nucleotide sequence ID" value="NZ_CP196976.1"/>
</dbReference>
<comment type="caution">
    <text evidence="1">The sequence shown here is derived from an EMBL/GenBank/DDBJ whole genome shotgun (WGS) entry which is preliminary data.</text>
</comment>
<evidence type="ECO:0000313" key="2">
    <source>
        <dbReference type="Proteomes" id="UP001290894"/>
    </source>
</evidence>
<dbReference type="Proteomes" id="UP001290894">
    <property type="component" value="Unassembled WGS sequence"/>
</dbReference>
<reference evidence="1 2" key="1">
    <citation type="submission" date="2023-12" db="EMBL/GenBank/DDBJ databases">
        <title>'Antibacterial potential of Stenotrophomonas maltophilia cystic fibrosis isolates' (manuscript under preparation).</title>
        <authorList>
            <person name="Crisan C.V."/>
            <person name="Pettis M."/>
            <person name="Goldberg J.B."/>
        </authorList>
    </citation>
    <scope>NUCLEOTIDE SEQUENCE [LARGE SCALE GENOMIC DNA]</scope>
    <source>
        <strain evidence="1 2">CCV155</strain>
    </source>
</reference>
<organism evidence="1 2">
    <name type="scientific">Stenotrophomonas muris</name>
    <dbReference type="NCBI Taxonomy" id="2963283"/>
    <lineage>
        <taxon>Bacteria</taxon>
        <taxon>Pseudomonadati</taxon>
        <taxon>Pseudomonadota</taxon>
        <taxon>Gammaproteobacteria</taxon>
        <taxon>Lysobacterales</taxon>
        <taxon>Lysobacteraceae</taxon>
        <taxon>Stenotrophomonas</taxon>
    </lineage>
</organism>
<keyword evidence="2" id="KW-1185">Reference proteome</keyword>
<evidence type="ECO:0000313" key="1">
    <source>
        <dbReference type="EMBL" id="MDZ7512853.1"/>
    </source>
</evidence>
<protein>
    <submittedName>
        <fullName evidence="1">Uncharacterized protein</fullName>
    </submittedName>
</protein>
<accession>A0ABU5MJC1</accession>
<name>A0ABU5MJC1_9GAMM</name>